<dbReference type="RefSeq" id="XP_014167954.1">
    <property type="nucleotide sequence ID" value="XM_014312479.1"/>
</dbReference>
<evidence type="ECO:0000313" key="6">
    <source>
        <dbReference type="Proteomes" id="UP000007796"/>
    </source>
</evidence>
<dbReference type="GeneID" id="25977522"/>
<dbReference type="SMART" id="SM00066">
    <property type="entry name" value="GAL4"/>
    <property type="match status" value="1"/>
</dbReference>
<proteinExistence type="predicted"/>
<dbReference type="GO" id="GO:0008270">
    <property type="term" value="F:zinc ion binding"/>
    <property type="evidence" value="ECO:0007669"/>
    <property type="project" value="InterPro"/>
</dbReference>
<evidence type="ECO:0000256" key="2">
    <source>
        <dbReference type="ARBA" id="ARBA00023242"/>
    </source>
</evidence>
<dbReference type="HOGENOM" id="CLU_008828_1_1_1"/>
<protein>
    <submittedName>
        <fullName evidence="5">Fungal specific transcription factor domain containing protein</fullName>
    </submittedName>
</protein>
<dbReference type="GO" id="GO:0000981">
    <property type="term" value="F:DNA-binding transcription factor activity, RNA polymerase II-specific"/>
    <property type="evidence" value="ECO:0007669"/>
    <property type="project" value="InterPro"/>
</dbReference>
<reference evidence="5 6" key="1">
    <citation type="journal article" date="2011" name="Proc. Natl. Acad. Sci. U.S.A.">
        <title>Genome and transcriptome analyses of the mountain pine beetle-fungal symbiont Grosmannia clavigera, a lodgepole pine pathogen.</title>
        <authorList>
            <person name="DiGuistini S."/>
            <person name="Wang Y."/>
            <person name="Liao N.Y."/>
            <person name="Taylor G."/>
            <person name="Tanguay P."/>
            <person name="Feau N."/>
            <person name="Henrissat B."/>
            <person name="Chan S.K."/>
            <person name="Hesse-Orce U."/>
            <person name="Alamouti S.M."/>
            <person name="Tsui C.K.M."/>
            <person name="Docking R.T."/>
            <person name="Levasseur A."/>
            <person name="Haridas S."/>
            <person name="Robertson G."/>
            <person name="Birol I."/>
            <person name="Holt R.A."/>
            <person name="Marra M.A."/>
            <person name="Hamelin R.C."/>
            <person name="Hirst M."/>
            <person name="Jones S.J.M."/>
            <person name="Bohlmann J."/>
            <person name="Breuil C."/>
        </authorList>
    </citation>
    <scope>NUCLEOTIDE SEQUENCE [LARGE SCALE GENOMIC DNA]</scope>
    <source>
        <strain evidence="6">kw1407 / UAMH 11150</strain>
    </source>
</reference>
<dbReference type="STRING" id="655863.F0XV60"/>
<gene>
    <name evidence="5" type="ORF">CMQ_4323</name>
</gene>
<dbReference type="PANTHER" id="PTHR46910:SF35">
    <property type="entry name" value="ZN(II)2CYS6 TRANSCRIPTION FACTOR (EUROFUNG)"/>
    <property type="match status" value="1"/>
</dbReference>
<dbReference type="InterPro" id="IPR050987">
    <property type="entry name" value="AtrR-like"/>
</dbReference>
<dbReference type="OrthoDB" id="39175at2759"/>
<feature type="domain" description="Zn(2)-C6 fungal-type" evidence="4">
    <location>
        <begin position="32"/>
        <end position="64"/>
    </location>
</feature>
<dbReference type="SUPFAM" id="SSF57701">
    <property type="entry name" value="Zn2/Cys6 DNA-binding domain"/>
    <property type="match status" value="1"/>
</dbReference>
<dbReference type="InterPro" id="IPR001138">
    <property type="entry name" value="Zn2Cys6_DnaBD"/>
</dbReference>
<feature type="compositionally biased region" description="Low complexity" evidence="3">
    <location>
        <begin position="195"/>
        <end position="206"/>
    </location>
</feature>
<dbReference type="InterPro" id="IPR007219">
    <property type="entry name" value="XnlR_reg_dom"/>
</dbReference>
<evidence type="ECO:0000313" key="5">
    <source>
        <dbReference type="EMBL" id="EFW98471.1"/>
    </source>
</evidence>
<dbReference type="eggNOG" id="ENOG502S5RK">
    <property type="taxonomic scope" value="Eukaryota"/>
</dbReference>
<dbReference type="CDD" id="cd12148">
    <property type="entry name" value="fungal_TF_MHR"/>
    <property type="match status" value="1"/>
</dbReference>
<evidence type="ECO:0000256" key="1">
    <source>
        <dbReference type="ARBA" id="ARBA00022723"/>
    </source>
</evidence>
<keyword evidence="6" id="KW-1185">Reference proteome</keyword>
<dbReference type="PANTHER" id="PTHR46910">
    <property type="entry name" value="TRANSCRIPTION FACTOR PDR1"/>
    <property type="match status" value="1"/>
</dbReference>
<dbReference type="Gene3D" id="4.10.240.10">
    <property type="entry name" value="Zn(2)-C6 fungal-type DNA-binding domain"/>
    <property type="match status" value="1"/>
</dbReference>
<name>F0XV60_GROCL</name>
<dbReference type="PROSITE" id="PS50048">
    <property type="entry name" value="ZN2_CY6_FUNGAL_2"/>
    <property type="match status" value="1"/>
</dbReference>
<dbReference type="SMART" id="SM00906">
    <property type="entry name" value="Fungal_trans"/>
    <property type="match status" value="1"/>
</dbReference>
<dbReference type="Proteomes" id="UP000007796">
    <property type="component" value="Unassembled WGS sequence"/>
</dbReference>
<accession>F0XV60</accession>
<dbReference type="AlphaFoldDB" id="F0XV60"/>
<evidence type="ECO:0000256" key="3">
    <source>
        <dbReference type="SAM" id="MobiDB-lite"/>
    </source>
</evidence>
<dbReference type="PROSITE" id="PS00463">
    <property type="entry name" value="ZN2_CY6_FUNGAL_1"/>
    <property type="match status" value="1"/>
</dbReference>
<dbReference type="InterPro" id="IPR036864">
    <property type="entry name" value="Zn2-C6_fun-type_DNA-bd_sf"/>
</dbReference>
<evidence type="ECO:0000259" key="4">
    <source>
        <dbReference type="PROSITE" id="PS50048"/>
    </source>
</evidence>
<keyword evidence="2" id="KW-0539">Nucleus</keyword>
<sequence>MDECTTDSRSEKRPTPSEDTSRAKRGKYTSAACNLCKKRKLRCVPSQDGGSCQRCAGAELLCVFDAPSRQAGREKTENSNNDQLRLLLSELAGLRRQVGDLAGAVHELQQSVYSGSNDVVKNVSSPSHGRAFADSPNTQAPGLRRKPKFMGPTRPDFDFQVGERALHRMGIPLVSSDSDGEAVAHSCSQSPVPSTPTETATAAAAATAEASAGGSFHPHLRWTTDEIVRLLGVYDEDVNSVFPCIDVADLAAQPQAIRDDVLRCLRQQESVLLPDTRASAGAGDAALARVVIATAVVLEARGRNTVSEMLVSPVERNVSCIASPEPDMKEVQLLAVLSIYYFHIDQDLLAWRAISVAAHEMLEMGLHRKQSLLENYKSSNARQLATRVFWCVYVLDRRWSIGISLPFALRDRDLDPELPEPGLDLPYLQSMVGYGRLCSQLWDAIPVLHSTGGAGGLGPRQLLQDDQVALLDLRVQEWLAQIPAELQLRHPRLGLAPRVQPHVLHRLRTLLYLRANSLRILLHRHRLRSPTAIEADPHGAWLVVDIAMDSIQVLFHLNETTDIYARQQRAFNYFLLSALAVLFLAVCHAPRIFTEPCRRSFGDAVALIRCFSHDRTVSRRLWRSIRGLLPALRRLGLHEDGQKAVMATSASRAPSAATSVATAATEGTEAVAPVQYVEAHNTSTAVIAGDAAGRLQMWNAADPYMQMGDSLYDDTFGGPVPDMFQVDTDLLTLFDIFGQGQQLDEGLHADVFADGPLVGEGGGISQRFQWLI</sequence>
<feature type="compositionally biased region" description="Basic and acidic residues" evidence="3">
    <location>
        <begin position="1"/>
        <end position="22"/>
    </location>
</feature>
<dbReference type="GO" id="GO:0003677">
    <property type="term" value="F:DNA binding"/>
    <property type="evidence" value="ECO:0007669"/>
    <property type="project" value="InterPro"/>
</dbReference>
<feature type="region of interest" description="Disordered" evidence="3">
    <location>
        <begin position="177"/>
        <end position="206"/>
    </location>
</feature>
<feature type="region of interest" description="Disordered" evidence="3">
    <location>
        <begin position="1"/>
        <end position="26"/>
    </location>
</feature>
<organism evidence="6">
    <name type="scientific">Grosmannia clavigera (strain kw1407 / UAMH 11150)</name>
    <name type="common">Blue stain fungus</name>
    <name type="synonym">Graphiocladiella clavigera</name>
    <dbReference type="NCBI Taxonomy" id="655863"/>
    <lineage>
        <taxon>Eukaryota</taxon>
        <taxon>Fungi</taxon>
        <taxon>Dikarya</taxon>
        <taxon>Ascomycota</taxon>
        <taxon>Pezizomycotina</taxon>
        <taxon>Sordariomycetes</taxon>
        <taxon>Sordariomycetidae</taxon>
        <taxon>Ophiostomatales</taxon>
        <taxon>Ophiostomataceae</taxon>
        <taxon>Leptographium</taxon>
    </lineage>
</organism>
<dbReference type="CDD" id="cd00067">
    <property type="entry name" value="GAL4"/>
    <property type="match status" value="1"/>
</dbReference>
<feature type="region of interest" description="Disordered" evidence="3">
    <location>
        <begin position="126"/>
        <end position="154"/>
    </location>
</feature>
<dbReference type="GO" id="GO:0006351">
    <property type="term" value="P:DNA-templated transcription"/>
    <property type="evidence" value="ECO:0007669"/>
    <property type="project" value="InterPro"/>
</dbReference>
<dbReference type="Pfam" id="PF04082">
    <property type="entry name" value="Fungal_trans"/>
    <property type="match status" value="1"/>
</dbReference>
<dbReference type="EMBL" id="GL630006">
    <property type="protein sequence ID" value="EFW98471.1"/>
    <property type="molecule type" value="Genomic_DNA"/>
</dbReference>
<keyword evidence="1" id="KW-0479">Metal-binding</keyword>
<dbReference type="InParanoid" id="F0XV60"/>